<comment type="caution">
    <text evidence="2">The sequence shown here is derived from an EMBL/GenBank/DDBJ whole genome shotgun (WGS) entry which is preliminary data.</text>
</comment>
<dbReference type="InParanoid" id="A0A1Y1UEK0"/>
<dbReference type="Proteomes" id="UP000193218">
    <property type="component" value="Unassembled WGS sequence"/>
</dbReference>
<name>A0A1Y1UEK0_9TREE</name>
<reference evidence="2 3" key="1">
    <citation type="submission" date="2017-03" db="EMBL/GenBank/DDBJ databases">
        <title>Widespread Adenine N6-methylation of Active Genes in Fungi.</title>
        <authorList>
            <consortium name="DOE Joint Genome Institute"/>
            <person name="Mondo S.J."/>
            <person name="Dannebaum R.O."/>
            <person name="Kuo R.C."/>
            <person name="Louie K.B."/>
            <person name="Bewick A.J."/>
            <person name="Labutti K."/>
            <person name="Haridas S."/>
            <person name="Kuo A."/>
            <person name="Salamov A."/>
            <person name="Ahrendt S.R."/>
            <person name="Lau R."/>
            <person name="Bowen B.P."/>
            <person name="Lipzen A."/>
            <person name="Sullivan W."/>
            <person name="Andreopoulos W.B."/>
            <person name="Clum A."/>
            <person name="Lindquist E."/>
            <person name="Daum C."/>
            <person name="Northen T.R."/>
            <person name="Ramamoorthy G."/>
            <person name="Schmitz R.J."/>
            <person name="Gryganskyi A."/>
            <person name="Culley D."/>
            <person name="Magnuson J."/>
            <person name="James T.Y."/>
            <person name="O'Malley M.A."/>
            <person name="Stajich J.E."/>
            <person name="Spatafora J.W."/>
            <person name="Visel A."/>
            <person name="Grigoriev I.V."/>
        </authorList>
    </citation>
    <scope>NUCLEOTIDE SEQUENCE [LARGE SCALE GENOMIC DNA]</scope>
    <source>
        <strain evidence="2 3">NRRL Y-17943</strain>
    </source>
</reference>
<accession>A0A1Y1UEK0</accession>
<sequence length="89" mass="9293">MTLNANARQSPGPAIRHQTPLKVPGGWSDMPPPPRLQGFDTLSQAHEADFGTRPEGGVEEHAGSQAGPGGSGWFKWITDAGGNTMSRGA</sequence>
<gene>
    <name evidence="2" type="ORF">BD324DRAFT_628987</name>
</gene>
<protein>
    <submittedName>
        <fullName evidence="2">Uncharacterized protein</fullName>
    </submittedName>
</protein>
<dbReference type="RefSeq" id="XP_021870574.1">
    <property type="nucleotide sequence ID" value="XM_022016162.1"/>
</dbReference>
<dbReference type="GeneID" id="33557971"/>
<evidence type="ECO:0000313" key="3">
    <source>
        <dbReference type="Proteomes" id="UP000193218"/>
    </source>
</evidence>
<evidence type="ECO:0000256" key="1">
    <source>
        <dbReference type="SAM" id="MobiDB-lite"/>
    </source>
</evidence>
<keyword evidence="3" id="KW-1185">Reference proteome</keyword>
<dbReference type="EMBL" id="NBSH01000008">
    <property type="protein sequence ID" value="ORX36473.1"/>
    <property type="molecule type" value="Genomic_DNA"/>
</dbReference>
<dbReference type="AlphaFoldDB" id="A0A1Y1UEK0"/>
<organism evidence="2 3">
    <name type="scientific">Kockovaella imperatae</name>
    <dbReference type="NCBI Taxonomy" id="4999"/>
    <lineage>
        <taxon>Eukaryota</taxon>
        <taxon>Fungi</taxon>
        <taxon>Dikarya</taxon>
        <taxon>Basidiomycota</taxon>
        <taxon>Agaricomycotina</taxon>
        <taxon>Tremellomycetes</taxon>
        <taxon>Tremellales</taxon>
        <taxon>Cuniculitremaceae</taxon>
        <taxon>Kockovaella</taxon>
    </lineage>
</organism>
<evidence type="ECO:0000313" key="2">
    <source>
        <dbReference type="EMBL" id="ORX36473.1"/>
    </source>
</evidence>
<proteinExistence type="predicted"/>
<feature type="region of interest" description="Disordered" evidence="1">
    <location>
        <begin position="1"/>
        <end position="89"/>
    </location>
</feature>
<feature type="compositionally biased region" description="Basic and acidic residues" evidence="1">
    <location>
        <begin position="46"/>
        <end position="62"/>
    </location>
</feature>